<keyword evidence="4" id="KW-0805">Transcription regulation</keyword>
<dbReference type="SUPFAM" id="SSF50118">
    <property type="entry name" value="Cell growth inhibitor/plasmid maintenance toxic component"/>
    <property type="match status" value="1"/>
</dbReference>
<reference evidence="8" key="1">
    <citation type="journal article" name="DNA Res.">
        <title>The physiological potential of anammox bacteria as revealed by their core genome structure.</title>
        <authorList>
            <person name="Okubo T."/>
            <person name="Toyoda A."/>
            <person name="Fukuhara K."/>
            <person name="Uchiyama I."/>
            <person name="Harigaya Y."/>
            <person name="Kuroiwa M."/>
            <person name="Suzuki T."/>
            <person name="Murakami Y."/>
            <person name="Suwa Y."/>
            <person name="Takami H."/>
        </authorList>
    </citation>
    <scope>NUCLEOTIDE SEQUENCE</scope>
    <source>
        <strain evidence="8">317325-3</strain>
    </source>
</reference>
<proteinExistence type="inferred from homology"/>
<dbReference type="InterPro" id="IPR002712">
    <property type="entry name" value="CcdB"/>
</dbReference>
<dbReference type="AlphaFoldDB" id="A0A809R2C7"/>
<evidence type="ECO:0000256" key="3">
    <source>
        <dbReference type="ARBA" id="ARBA00022491"/>
    </source>
</evidence>
<protein>
    <recommendedName>
        <fullName evidence="2">Toxin CcdB</fullName>
    </recommendedName>
    <alternativeName>
        <fullName evidence="7">Cytotoxic protein CcdB</fullName>
    </alternativeName>
    <alternativeName>
        <fullName evidence="6">Protein LetD</fullName>
    </alternativeName>
</protein>
<evidence type="ECO:0000256" key="2">
    <source>
        <dbReference type="ARBA" id="ARBA00015075"/>
    </source>
</evidence>
<name>A0A809R2C7_9PROT</name>
<evidence type="ECO:0000256" key="4">
    <source>
        <dbReference type="ARBA" id="ARBA00023015"/>
    </source>
</evidence>
<keyword evidence="5" id="KW-0804">Transcription</keyword>
<dbReference type="GO" id="GO:0006276">
    <property type="term" value="P:plasmid maintenance"/>
    <property type="evidence" value="ECO:0007669"/>
    <property type="project" value="InterPro"/>
</dbReference>
<evidence type="ECO:0000313" key="8">
    <source>
        <dbReference type="EMBL" id="BBO21770.1"/>
    </source>
</evidence>
<accession>A0A809R2C7</accession>
<dbReference type="InterPro" id="IPR011067">
    <property type="entry name" value="Plasmid_toxin/cell-grow_inhib"/>
</dbReference>
<sequence length="105" mass="11330">MAQFGVHRNPNPQSKARVPFLLDVQSDLLADLATRTVVPLCPAPAMKGKLVKTLMPTFQIDGKPYAMLTPQLAGIEKKQIGTEVADLSAHRNEIVAALDLLLTGI</sequence>
<evidence type="ECO:0000256" key="1">
    <source>
        <dbReference type="ARBA" id="ARBA00005230"/>
    </source>
</evidence>
<dbReference type="Proteomes" id="UP000662914">
    <property type="component" value="Chromosome"/>
</dbReference>
<organism evidence="8 9">
    <name type="scientific">Candidatus Desulfobacillus denitrificans</name>
    <dbReference type="NCBI Taxonomy" id="2608985"/>
    <lineage>
        <taxon>Bacteria</taxon>
        <taxon>Pseudomonadati</taxon>
        <taxon>Pseudomonadota</taxon>
        <taxon>Betaproteobacteria</taxon>
        <taxon>Candidatus Desulfobacillus</taxon>
    </lineage>
</organism>
<dbReference type="Pfam" id="PF01845">
    <property type="entry name" value="CcdB"/>
    <property type="match status" value="1"/>
</dbReference>
<dbReference type="EMBL" id="AP021857">
    <property type="protein sequence ID" value="BBO21770.1"/>
    <property type="molecule type" value="Genomic_DNA"/>
</dbReference>
<evidence type="ECO:0000256" key="5">
    <source>
        <dbReference type="ARBA" id="ARBA00023163"/>
    </source>
</evidence>
<evidence type="ECO:0000256" key="6">
    <source>
        <dbReference type="ARBA" id="ARBA00029628"/>
    </source>
</evidence>
<dbReference type="GO" id="GO:0008657">
    <property type="term" value="F:DNA topoisomerase type II (double strand cut, ATP-hydrolyzing) inhibitor activity"/>
    <property type="evidence" value="ECO:0007669"/>
    <property type="project" value="InterPro"/>
</dbReference>
<evidence type="ECO:0000256" key="7">
    <source>
        <dbReference type="ARBA" id="ARBA00033135"/>
    </source>
</evidence>
<keyword evidence="3" id="KW-0678">Repressor</keyword>
<dbReference type="KEGG" id="ddz:DSYM_24690"/>
<dbReference type="Gene3D" id="2.30.30.110">
    <property type="match status" value="1"/>
</dbReference>
<comment type="similarity">
    <text evidence="1">Belongs to the CcdB toxin family.</text>
</comment>
<evidence type="ECO:0000313" key="9">
    <source>
        <dbReference type="Proteomes" id="UP000662914"/>
    </source>
</evidence>
<gene>
    <name evidence="8" type="ORF">DSYM_24690</name>
</gene>